<dbReference type="EMBL" id="RCMK01000106">
    <property type="protein sequence ID" value="KAG2948648.1"/>
    <property type="molecule type" value="Genomic_DNA"/>
</dbReference>
<dbReference type="OrthoDB" id="10315913at2759"/>
<evidence type="ECO:0000313" key="4">
    <source>
        <dbReference type="EMBL" id="KAG2996024.1"/>
    </source>
</evidence>
<dbReference type="EMBL" id="MJFZ01000265">
    <property type="protein sequence ID" value="RAW32747.1"/>
    <property type="molecule type" value="Genomic_DNA"/>
</dbReference>
<dbReference type="Proteomes" id="UP000688947">
    <property type="component" value="Unassembled WGS sequence"/>
</dbReference>
<dbReference type="AlphaFoldDB" id="A0A329S7B7"/>
<evidence type="ECO:0000313" key="7">
    <source>
        <dbReference type="EMBL" id="RAW32747.1"/>
    </source>
</evidence>
<comment type="caution">
    <text evidence="7">The sequence shown here is derived from an EMBL/GenBank/DDBJ whole genome shotgun (WGS) entry which is preliminary data.</text>
</comment>
<proteinExistence type="predicted"/>
<reference evidence="1" key="2">
    <citation type="submission" date="2018-10" db="EMBL/GenBank/DDBJ databases">
        <title>Effector identification in a new, highly contiguous assembly of the strawberry crown rot pathogen Phytophthora cactorum.</title>
        <authorList>
            <person name="Armitage A.D."/>
            <person name="Nellist C.F."/>
            <person name="Bates H."/>
            <person name="Vickerstaff R.J."/>
            <person name="Harrison R.J."/>
        </authorList>
    </citation>
    <scope>NUCLEOTIDE SEQUENCE</scope>
    <source>
        <strain evidence="1">15-7</strain>
        <strain evidence="2">4032</strain>
        <strain evidence="3">4040</strain>
        <strain evidence="4">P415</strain>
        <strain evidence="5">P421</strain>
    </source>
</reference>
<keyword evidence="8" id="KW-1185">Reference proteome</keyword>
<dbReference type="EMBL" id="RCML01000041">
    <property type="protein sequence ID" value="KAG2996024.1"/>
    <property type="molecule type" value="Genomic_DNA"/>
</dbReference>
<evidence type="ECO:0000313" key="5">
    <source>
        <dbReference type="EMBL" id="KAG3225534.1"/>
    </source>
</evidence>
<gene>
    <name evidence="6" type="ORF">JG687_00017590</name>
    <name evidence="7" type="ORF">PC110_g10902</name>
    <name evidence="1" type="ORF">PC113_g877</name>
    <name evidence="2" type="ORF">PC115_g2814</name>
    <name evidence="3" type="ORF">PC117_g5871</name>
    <name evidence="4" type="ORF">PC118_g2698</name>
    <name evidence="5" type="ORF">PC129_g3863</name>
</gene>
<dbReference type="Proteomes" id="UP000735874">
    <property type="component" value="Unassembled WGS sequence"/>
</dbReference>
<dbReference type="Proteomes" id="UP000760860">
    <property type="component" value="Unassembled WGS sequence"/>
</dbReference>
<reference evidence="6" key="3">
    <citation type="submission" date="2021-01" db="EMBL/GenBank/DDBJ databases">
        <title>Phytophthora aleatoria, a newly-described species from Pinus radiata is distinct from Phytophthora cactorum isolates based on comparative genomics.</title>
        <authorList>
            <person name="Mcdougal R."/>
            <person name="Panda P."/>
            <person name="Williams N."/>
            <person name="Studholme D.J."/>
        </authorList>
    </citation>
    <scope>NUCLEOTIDE SEQUENCE</scope>
    <source>
        <strain evidence="6">NZFS 3830</strain>
    </source>
</reference>
<evidence type="ECO:0000313" key="3">
    <source>
        <dbReference type="EMBL" id="KAG2948648.1"/>
    </source>
</evidence>
<protein>
    <submittedName>
        <fullName evidence="7">Uncharacterized protein</fullName>
    </submittedName>
</protein>
<dbReference type="Proteomes" id="UP000736787">
    <property type="component" value="Unassembled WGS sequence"/>
</dbReference>
<evidence type="ECO:0000313" key="2">
    <source>
        <dbReference type="EMBL" id="KAG2939991.1"/>
    </source>
</evidence>
<dbReference type="Proteomes" id="UP000697107">
    <property type="component" value="Unassembled WGS sequence"/>
</dbReference>
<evidence type="ECO:0000313" key="6">
    <source>
        <dbReference type="EMBL" id="KAG6944890.1"/>
    </source>
</evidence>
<sequence length="109" mass="11481">MAMTTVVVSAAGVPTVTTSLARWSELVSETAFTTWAKATGYMAATRAAVATLASPRTWDALATWAALSTQATQIMRAPPPVWASRAMTAAPWVARTTRAVLRTWAANAA</sequence>
<dbReference type="EMBL" id="JAENGZ010002096">
    <property type="protein sequence ID" value="KAG6944890.1"/>
    <property type="molecule type" value="Genomic_DNA"/>
</dbReference>
<evidence type="ECO:0000313" key="1">
    <source>
        <dbReference type="EMBL" id="KAG2868649.1"/>
    </source>
</evidence>
<organism evidence="7 8">
    <name type="scientific">Phytophthora cactorum</name>
    <dbReference type="NCBI Taxonomy" id="29920"/>
    <lineage>
        <taxon>Eukaryota</taxon>
        <taxon>Sar</taxon>
        <taxon>Stramenopiles</taxon>
        <taxon>Oomycota</taxon>
        <taxon>Peronosporomycetes</taxon>
        <taxon>Peronosporales</taxon>
        <taxon>Peronosporaceae</taxon>
        <taxon>Phytophthora</taxon>
    </lineage>
</organism>
<dbReference type="Proteomes" id="UP000251314">
    <property type="component" value="Unassembled WGS sequence"/>
</dbReference>
<dbReference type="VEuPathDB" id="FungiDB:PC110_g10902"/>
<dbReference type="EMBL" id="RCMG01000009">
    <property type="protein sequence ID" value="KAG2868649.1"/>
    <property type="molecule type" value="Genomic_DNA"/>
</dbReference>
<reference evidence="7 8" key="1">
    <citation type="submission" date="2018-01" db="EMBL/GenBank/DDBJ databases">
        <title>Draft genome of the strawberry crown rot pathogen Phytophthora cactorum.</title>
        <authorList>
            <person name="Armitage A.D."/>
            <person name="Lysoe E."/>
            <person name="Nellist C.F."/>
            <person name="Harrison R.J."/>
            <person name="Brurberg M.B."/>
        </authorList>
    </citation>
    <scope>NUCLEOTIDE SEQUENCE [LARGE SCALE GENOMIC DNA]</scope>
    <source>
        <strain evidence="7 8">10300</strain>
    </source>
</reference>
<dbReference type="EMBL" id="RCMV01000081">
    <property type="protein sequence ID" value="KAG3225534.1"/>
    <property type="molecule type" value="Genomic_DNA"/>
</dbReference>
<name>A0A329S7B7_9STRA</name>
<accession>A0A329S7B7</accession>
<dbReference type="EMBL" id="RCMI01000043">
    <property type="protein sequence ID" value="KAG2939991.1"/>
    <property type="molecule type" value="Genomic_DNA"/>
</dbReference>
<evidence type="ECO:0000313" key="8">
    <source>
        <dbReference type="Proteomes" id="UP000251314"/>
    </source>
</evidence>
<dbReference type="Proteomes" id="UP000774804">
    <property type="component" value="Unassembled WGS sequence"/>
</dbReference>